<dbReference type="Gene3D" id="1.10.30.50">
    <property type="match status" value="1"/>
</dbReference>
<comment type="caution">
    <text evidence="3">The sequence shown here is derived from an EMBL/GenBank/DDBJ whole genome shotgun (WGS) entry which is preliminary data.</text>
</comment>
<dbReference type="SMART" id="SM00507">
    <property type="entry name" value="HNHc"/>
    <property type="match status" value="1"/>
</dbReference>
<dbReference type="GO" id="GO:0004519">
    <property type="term" value="F:endonuclease activity"/>
    <property type="evidence" value="ECO:0007669"/>
    <property type="project" value="UniProtKB-KW"/>
</dbReference>
<sequence length="425" mass="45327">MAAVLEDVLQLGEEAAKLAAAPLWPLSDDETGDCLAAAYRLEQAAAALQQRLVRQAETRGLPAAAGARNTAGWLRSRLLLDPGPARELAERAAALARQPAVEQALIEGKLDARQATVIAAAADTVAEGLAELGEPSDDLVQQATNTMVDMAARLPAYQLRRIGERILVHVAPHLAERADELALARQEARAHQARGFTMSTPVAGLVLLSGRLGLEDAAAVQAALHPLCTPAPDDKRSPAQRRADALVDVCRLALRTGELPESGGEPAQVAVTVGFDPLTRALGPATSDTGLRFSAVTARRLACDAKILPVVMGGAGQILDLGRSHRLATGALRRALAIRDGGCAFPDCDRPPRWTDAHHVVGWAEGGATSLENLVLLCRRHHRLIHDPAAGWQVRLGADQRPEFIPPADVDPERRARRNLYHPRL</sequence>
<dbReference type="AlphaFoldDB" id="A0A4R6JMB4"/>
<feature type="domain" description="HNH nuclease" evidence="2">
    <location>
        <begin position="331"/>
        <end position="383"/>
    </location>
</feature>
<dbReference type="InterPro" id="IPR003870">
    <property type="entry name" value="DUF222"/>
</dbReference>
<dbReference type="Pfam" id="PF01844">
    <property type="entry name" value="HNH"/>
    <property type="match status" value="1"/>
</dbReference>
<keyword evidence="4" id="KW-1185">Reference proteome</keyword>
<dbReference type="EMBL" id="SNWR01000001">
    <property type="protein sequence ID" value="TDO37533.1"/>
    <property type="molecule type" value="Genomic_DNA"/>
</dbReference>
<dbReference type="RefSeq" id="WP_133872138.1">
    <property type="nucleotide sequence ID" value="NZ_BOMD01000094.1"/>
</dbReference>
<keyword evidence="3" id="KW-0540">Nuclease</keyword>
<dbReference type="GO" id="GO:0008270">
    <property type="term" value="F:zinc ion binding"/>
    <property type="evidence" value="ECO:0007669"/>
    <property type="project" value="InterPro"/>
</dbReference>
<dbReference type="OrthoDB" id="3656171at2"/>
<dbReference type="Proteomes" id="UP000294901">
    <property type="component" value="Unassembled WGS sequence"/>
</dbReference>
<keyword evidence="3" id="KW-0255">Endonuclease</keyword>
<name>A0A4R6JMB4_9ACTN</name>
<dbReference type="CDD" id="cd00085">
    <property type="entry name" value="HNHc"/>
    <property type="match status" value="1"/>
</dbReference>
<proteinExistence type="inferred from homology"/>
<evidence type="ECO:0000256" key="1">
    <source>
        <dbReference type="ARBA" id="ARBA00023450"/>
    </source>
</evidence>
<keyword evidence="3" id="KW-0378">Hydrolase</keyword>
<dbReference type="Pfam" id="PF02720">
    <property type="entry name" value="DUF222"/>
    <property type="match status" value="1"/>
</dbReference>
<comment type="similarity">
    <text evidence="1">Belongs to the Rv1128c/1148c/1588c/1702c/1945/3466 family.</text>
</comment>
<evidence type="ECO:0000313" key="3">
    <source>
        <dbReference type="EMBL" id="TDO37533.1"/>
    </source>
</evidence>
<dbReference type="InterPro" id="IPR002711">
    <property type="entry name" value="HNH"/>
</dbReference>
<organism evidence="3 4">
    <name type="scientific">Paractinoplanes brasiliensis</name>
    <dbReference type="NCBI Taxonomy" id="52695"/>
    <lineage>
        <taxon>Bacteria</taxon>
        <taxon>Bacillati</taxon>
        <taxon>Actinomycetota</taxon>
        <taxon>Actinomycetes</taxon>
        <taxon>Micromonosporales</taxon>
        <taxon>Micromonosporaceae</taxon>
        <taxon>Paractinoplanes</taxon>
    </lineage>
</organism>
<reference evidence="3 4" key="1">
    <citation type="submission" date="2019-03" db="EMBL/GenBank/DDBJ databases">
        <title>Sequencing the genomes of 1000 actinobacteria strains.</title>
        <authorList>
            <person name="Klenk H.-P."/>
        </authorList>
    </citation>
    <scope>NUCLEOTIDE SEQUENCE [LARGE SCALE GENOMIC DNA]</scope>
    <source>
        <strain evidence="3 4">DSM 43805</strain>
    </source>
</reference>
<gene>
    <name evidence="3" type="ORF">C8E87_1164</name>
</gene>
<accession>A0A4R6JMB4</accession>
<evidence type="ECO:0000313" key="4">
    <source>
        <dbReference type="Proteomes" id="UP000294901"/>
    </source>
</evidence>
<dbReference type="GO" id="GO:0003676">
    <property type="term" value="F:nucleic acid binding"/>
    <property type="evidence" value="ECO:0007669"/>
    <property type="project" value="InterPro"/>
</dbReference>
<dbReference type="InterPro" id="IPR003615">
    <property type="entry name" value="HNH_nuc"/>
</dbReference>
<protein>
    <submittedName>
        <fullName evidence="3">HNH endonuclease</fullName>
    </submittedName>
</protein>
<evidence type="ECO:0000259" key="2">
    <source>
        <dbReference type="SMART" id="SM00507"/>
    </source>
</evidence>